<organism evidence="8 9">
    <name type="scientific">Spiroplasma mirum ATCC 29335</name>
    <dbReference type="NCBI Taxonomy" id="838561"/>
    <lineage>
        <taxon>Bacteria</taxon>
        <taxon>Bacillati</taxon>
        <taxon>Mycoplasmatota</taxon>
        <taxon>Mollicutes</taxon>
        <taxon>Entomoplasmatales</taxon>
        <taxon>Spiroplasmataceae</taxon>
        <taxon>Spiroplasma</taxon>
    </lineage>
</organism>
<keyword evidence="9" id="KW-1185">Reference proteome</keyword>
<name>W0GJQ8_9MOLU</name>
<comment type="function">
    <text evidence="6">Ligates lysine onto the cytidine present at position 34 of the AUA codon-specific tRNA(Ile) that contains the anticodon CAU, in an ATP-dependent manner. Cytidine is converted to lysidine, thus changing the amino acid specificity of the tRNA from methionine to isoleucine.</text>
</comment>
<evidence type="ECO:0000313" key="9">
    <source>
        <dbReference type="Proteomes" id="UP000019260"/>
    </source>
</evidence>
<accession>W0GJQ8</accession>
<keyword evidence="6" id="KW-0963">Cytoplasm</keyword>
<dbReference type="KEGG" id="smia:P344_00070"/>
<protein>
    <recommendedName>
        <fullName evidence="6">tRNA(Ile)-lysidine synthase</fullName>
        <ecNumber evidence="6">6.3.4.19</ecNumber>
    </recommendedName>
    <alternativeName>
        <fullName evidence="6">tRNA(Ile)-2-lysyl-cytidine synthase</fullName>
    </alternativeName>
    <alternativeName>
        <fullName evidence="6">tRNA(Ile)-lysidine synthetase</fullName>
    </alternativeName>
</protein>
<comment type="catalytic activity">
    <reaction evidence="5 6">
        <text>cytidine(34) in tRNA(Ile2) + L-lysine + ATP = lysidine(34) in tRNA(Ile2) + AMP + diphosphate + H(+)</text>
        <dbReference type="Rhea" id="RHEA:43744"/>
        <dbReference type="Rhea" id="RHEA-COMP:10625"/>
        <dbReference type="Rhea" id="RHEA-COMP:10670"/>
        <dbReference type="ChEBI" id="CHEBI:15378"/>
        <dbReference type="ChEBI" id="CHEBI:30616"/>
        <dbReference type="ChEBI" id="CHEBI:32551"/>
        <dbReference type="ChEBI" id="CHEBI:33019"/>
        <dbReference type="ChEBI" id="CHEBI:82748"/>
        <dbReference type="ChEBI" id="CHEBI:83665"/>
        <dbReference type="ChEBI" id="CHEBI:456215"/>
        <dbReference type="EC" id="6.3.4.19"/>
    </reaction>
</comment>
<dbReference type="InterPro" id="IPR014729">
    <property type="entry name" value="Rossmann-like_a/b/a_fold"/>
</dbReference>
<dbReference type="eggNOG" id="COG0037">
    <property type="taxonomic scope" value="Bacteria"/>
</dbReference>
<evidence type="ECO:0000256" key="3">
    <source>
        <dbReference type="ARBA" id="ARBA00022741"/>
    </source>
</evidence>
<evidence type="ECO:0000256" key="6">
    <source>
        <dbReference type="HAMAP-Rule" id="MF_01161"/>
    </source>
</evidence>
<evidence type="ECO:0000313" key="8">
    <source>
        <dbReference type="EMBL" id="AHI57393.1"/>
    </source>
</evidence>
<dbReference type="EC" id="6.3.4.19" evidence="6"/>
<comment type="domain">
    <text evidence="6">The N-terminal region contains the highly conserved SGGXDS motif, predicted to be a P-loop motif involved in ATP binding.</text>
</comment>
<dbReference type="InterPro" id="IPR012795">
    <property type="entry name" value="tRNA_Ile_lys_synt_N"/>
</dbReference>
<dbReference type="PATRIC" id="fig|838561.3.peg.13"/>
<feature type="binding site" evidence="6">
    <location>
        <begin position="17"/>
        <end position="22"/>
    </location>
    <ligand>
        <name>ATP</name>
        <dbReference type="ChEBI" id="CHEBI:30616"/>
    </ligand>
</feature>
<reference evidence="8 9" key="1">
    <citation type="submission" date="2013-09" db="EMBL/GenBank/DDBJ databases">
        <title>Complete genome sequence of Spiroplasma mirum suckling mouse cataract agent.</title>
        <authorList>
            <person name="Landry C.A."/>
            <person name="Bastian F.O."/>
            <person name="Thune R.L."/>
        </authorList>
    </citation>
    <scope>NUCLEOTIDE SEQUENCE [LARGE SCALE GENOMIC DNA]</scope>
    <source>
        <strain evidence="8 9">SMCA</strain>
    </source>
</reference>
<dbReference type="GO" id="GO:0005524">
    <property type="term" value="F:ATP binding"/>
    <property type="evidence" value="ECO:0007669"/>
    <property type="project" value="UniProtKB-UniRule"/>
</dbReference>
<keyword evidence="2 6" id="KW-0819">tRNA processing</keyword>
<dbReference type="NCBIfam" id="TIGR02432">
    <property type="entry name" value="lysidine_TilS_N"/>
    <property type="match status" value="1"/>
</dbReference>
<dbReference type="Gene3D" id="3.40.50.620">
    <property type="entry name" value="HUPs"/>
    <property type="match status" value="1"/>
</dbReference>
<comment type="subcellular location">
    <subcellularLocation>
        <location evidence="6">Cytoplasm</location>
    </subcellularLocation>
</comment>
<evidence type="ECO:0000259" key="7">
    <source>
        <dbReference type="Pfam" id="PF01171"/>
    </source>
</evidence>
<dbReference type="STRING" id="838561.P344_00070"/>
<dbReference type="InterPro" id="IPR011063">
    <property type="entry name" value="TilS/TtcA_N"/>
</dbReference>
<evidence type="ECO:0000256" key="2">
    <source>
        <dbReference type="ARBA" id="ARBA00022694"/>
    </source>
</evidence>
<evidence type="ECO:0000256" key="5">
    <source>
        <dbReference type="ARBA" id="ARBA00048539"/>
    </source>
</evidence>
<dbReference type="AlphaFoldDB" id="W0GJQ8"/>
<feature type="domain" description="tRNA(Ile)-lysidine/2-thiocytidine synthase N-terminal" evidence="7">
    <location>
        <begin position="11"/>
        <end position="201"/>
    </location>
</feature>
<dbReference type="KEGG" id="smir:SMM_0012"/>
<dbReference type="InterPro" id="IPR012094">
    <property type="entry name" value="tRNA_Ile_lys_synt"/>
</dbReference>
<dbReference type="GO" id="GO:0005737">
    <property type="term" value="C:cytoplasm"/>
    <property type="evidence" value="ECO:0007669"/>
    <property type="project" value="UniProtKB-SubCell"/>
</dbReference>
<dbReference type="PANTHER" id="PTHR43033">
    <property type="entry name" value="TRNA(ILE)-LYSIDINE SYNTHASE-RELATED"/>
    <property type="match status" value="1"/>
</dbReference>
<dbReference type="GO" id="GO:0032267">
    <property type="term" value="F:tRNA(Ile)-lysidine synthase activity"/>
    <property type="evidence" value="ECO:0007669"/>
    <property type="project" value="UniProtKB-EC"/>
</dbReference>
<dbReference type="SUPFAM" id="SSF52402">
    <property type="entry name" value="Adenine nucleotide alpha hydrolases-like"/>
    <property type="match status" value="1"/>
</dbReference>
<keyword evidence="3 6" id="KW-0547">Nucleotide-binding</keyword>
<gene>
    <name evidence="6" type="primary">tilS</name>
    <name evidence="8" type="ORF">P344_00070</name>
</gene>
<sequence>MNFDMLDKNQKYIIAVSGGPDSMFLLDNIYQNKEFDINNFIVGAVNYKKRSDSDIDHQIVIDYCTRHKIAYYVKEVSSDDYLKYQQVSHNFQTIARDIRYDFFIELAQQHACSAVLVAHNLMDNIETYILQKQRNNIVEHYGLSPDSIYYSKFSPNTIAIKRIMLDTCREFIIEYLNNNKINYALDYTNILGIYNRNVIRSELQNFNFADLLTEMKNQNHANEKLKQAVKDYLIDNFGQINVPSFSSITDLKLQKMIVFNYFKMAKLISLIINKKRKFLDEVVKEIASPKPNIMIKINEEYFLVKSYENVEIKTKFQLALTTVIIEDGQQTYHWKNHIITESTKNNFTFFVKAEQLPLKITNDPAILKNVLLNGKQLTKIFIKEKINLLIRLNYVIIDKNNEIVAINDLLRAKLHKPSYISEKCMLNKKYNFNEKEKFIIYFMIK</sequence>
<proteinExistence type="inferred from homology"/>
<dbReference type="CDD" id="cd01992">
    <property type="entry name" value="TilS_N"/>
    <property type="match status" value="1"/>
</dbReference>
<comment type="similarity">
    <text evidence="6">Belongs to the tRNA(Ile)-lysidine synthase family.</text>
</comment>
<evidence type="ECO:0000256" key="1">
    <source>
        <dbReference type="ARBA" id="ARBA00022598"/>
    </source>
</evidence>
<dbReference type="Pfam" id="PF01171">
    <property type="entry name" value="ATP_bind_3"/>
    <property type="match status" value="1"/>
</dbReference>
<keyword evidence="1 6" id="KW-0436">Ligase</keyword>
<dbReference type="PANTHER" id="PTHR43033:SF1">
    <property type="entry name" value="TRNA(ILE)-LYSIDINE SYNTHASE-RELATED"/>
    <property type="match status" value="1"/>
</dbReference>
<dbReference type="OrthoDB" id="9807403at2"/>
<dbReference type="EMBL" id="CP006720">
    <property type="protein sequence ID" value="AHI57393.1"/>
    <property type="molecule type" value="Genomic_DNA"/>
</dbReference>
<dbReference type="RefSeq" id="WP_025316855.1">
    <property type="nucleotide sequence ID" value="NZ_CP002082.1"/>
</dbReference>
<evidence type="ECO:0000256" key="4">
    <source>
        <dbReference type="ARBA" id="ARBA00022840"/>
    </source>
</evidence>
<dbReference type="Proteomes" id="UP000019260">
    <property type="component" value="Chromosome"/>
</dbReference>
<dbReference type="HAMAP" id="MF_01161">
    <property type="entry name" value="tRNA_Ile_lys_synt"/>
    <property type="match status" value="1"/>
</dbReference>
<dbReference type="HOGENOM" id="CLU_018869_0_2_14"/>
<dbReference type="GO" id="GO:0006400">
    <property type="term" value="P:tRNA modification"/>
    <property type="evidence" value="ECO:0007669"/>
    <property type="project" value="UniProtKB-UniRule"/>
</dbReference>
<keyword evidence="4 6" id="KW-0067">ATP-binding</keyword>